<protein>
    <submittedName>
        <fullName evidence="2">Uncharacterized protein</fullName>
    </submittedName>
</protein>
<evidence type="ECO:0000256" key="1">
    <source>
        <dbReference type="SAM" id="MobiDB-lite"/>
    </source>
</evidence>
<evidence type="ECO:0000313" key="2">
    <source>
        <dbReference type="EMBL" id="KAJ1191644.1"/>
    </source>
</evidence>
<keyword evidence="3" id="KW-1185">Reference proteome</keyword>
<comment type="caution">
    <text evidence="2">The sequence shown here is derived from an EMBL/GenBank/DDBJ whole genome shotgun (WGS) entry which is preliminary data.</text>
</comment>
<feature type="region of interest" description="Disordered" evidence="1">
    <location>
        <begin position="45"/>
        <end position="85"/>
    </location>
</feature>
<evidence type="ECO:0000313" key="3">
    <source>
        <dbReference type="Proteomes" id="UP001066276"/>
    </source>
</evidence>
<dbReference type="EMBL" id="JANPWB010000004">
    <property type="protein sequence ID" value="KAJ1191644.1"/>
    <property type="molecule type" value="Genomic_DNA"/>
</dbReference>
<name>A0AAV7URH4_PLEWA</name>
<dbReference type="Proteomes" id="UP001066276">
    <property type="component" value="Chromosome 2_2"/>
</dbReference>
<organism evidence="2 3">
    <name type="scientific">Pleurodeles waltl</name>
    <name type="common">Iberian ribbed newt</name>
    <dbReference type="NCBI Taxonomy" id="8319"/>
    <lineage>
        <taxon>Eukaryota</taxon>
        <taxon>Metazoa</taxon>
        <taxon>Chordata</taxon>
        <taxon>Craniata</taxon>
        <taxon>Vertebrata</taxon>
        <taxon>Euteleostomi</taxon>
        <taxon>Amphibia</taxon>
        <taxon>Batrachia</taxon>
        <taxon>Caudata</taxon>
        <taxon>Salamandroidea</taxon>
        <taxon>Salamandridae</taxon>
        <taxon>Pleurodelinae</taxon>
        <taxon>Pleurodeles</taxon>
    </lineage>
</organism>
<gene>
    <name evidence="2" type="ORF">NDU88_000960</name>
</gene>
<sequence>MLSIRSRMEHRALFFVKLLIAKEPARSSKQFMCNLDSSVDHVPPVEIKPQRAPQPVRLASDSNTRSGTEGKMDLPFQASKWDIHD</sequence>
<dbReference type="AlphaFoldDB" id="A0AAV7URH4"/>
<accession>A0AAV7URH4</accession>
<proteinExistence type="predicted"/>
<reference evidence="2" key="1">
    <citation type="journal article" date="2022" name="bioRxiv">
        <title>Sequencing and chromosome-scale assembly of the giantPleurodeles waltlgenome.</title>
        <authorList>
            <person name="Brown T."/>
            <person name="Elewa A."/>
            <person name="Iarovenko S."/>
            <person name="Subramanian E."/>
            <person name="Araus A.J."/>
            <person name="Petzold A."/>
            <person name="Susuki M."/>
            <person name="Suzuki K.-i.T."/>
            <person name="Hayashi T."/>
            <person name="Toyoda A."/>
            <person name="Oliveira C."/>
            <person name="Osipova E."/>
            <person name="Leigh N.D."/>
            <person name="Simon A."/>
            <person name="Yun M.H."/>
        </authorList>
    </citation>
    <scope>NUCLEOTIDE SEQUENCE</scope>
    <source>
        <strain evidence="2">20211129_DDA</strain>
        <tissue evidence="2">Liver</tissue>
    </source>
</reference>